<evidence type="ECO:0000313" key="1">
    <source>
        <dbReference type="EMBL" id="KAJ7663476.1"/>
    </source>
</evidence>
<dbReference type="Proteomes" id="UP001221757">
    <property type="component" value="Unassembled WGS sequence"/>
</dbReference>
<sequence length="202" mass="23035">MSIQRLSISISRVYICLGVQEYWPRQWLPIRHSALQFGAPIRFVPRPARIQLTPTQISSPPDLEPKSSDDAGSEVLDQVRCAPHSFLPALFFPSAPPHIPTNFFSSTLAGIPPSPHAALTPIYHHYCYDYCYPYASRYRYPHRTLAGRRPDVFMYIGRLYILYHAMLAPPLQSRLVVRHGVVYAACCCFANLRAFAPSRRLF</sequence>
<name>A0AAD7CTF6_MYCRO</name>
<keyword evidence="2" id="KW-1185">Reference proteome</keyword>
<accession>A0AAD7CTF6</accession>
<dbReference type="EMBL" id="JARKIE010000233">
    <property type="protein sequence ID" value="KAJ7663476.1"/>
    <property type="molecule type" value="Genomic_DNA"/>
</dbReference>
<dbReference type="AlphaFoldDB" id="A0AAD7CTF6"/>
<comment type="caution">
    <text evidence="1">The sequence shown here is derived from an EMBL/GenBank/DDBJ whole genome shotgun (WGS) entry which is preliminary data.</text>
</comment>
<protein>
    <submittedName>
        <fullName evidence="1">Uncharacterized protein</fullName>
    </submittedName>
</protein>
<evidence type="ECO:0000313" key="2">
    <source>
        <dbReference type="Proteomes" id="UP001221757"/>
    </source>
</evidence>
<organism evidence="1 2">
    <name type="scientific">Mycena rosella</name>
    <name type="common">Pink bonnet</name>
    <name type="synonym">Agaricus rosellus</name>
    <dbReference type="NCBI Taxonomy" id="1033263"/>
    <lineage>
        <taxon>Eukaryota</taxon>
        <taxon>Fungi</taxon>
        <taxon>Dikarya</taxon>
        <taxon>Basidiomycota</taxon>
        <taxon>Agaricomycotina</taxon>
        <taxon>Agaricomycetes</taxon>
        <taxon>Agaricomycetidae</taxon>
        <taxon>Agaricales</taxon>
        <taxon>Marasmiineae</taxon>
        <taxon>Mycenaceae</taxon>
        <taxon>Mycena</taxon>
    </lineage>
</organism>
<gene>
    <name evidence="1" type="ORF">B0H17DRAFT_1092740</name>
</gene>
<reference evidence="1" key="1">
    <citation type="submission" date="2023-03" db="EMBL/GenBank/DDBJ databases">
        <title>Massive genome expansion in bonnet fungi (Mycena s.s.) driven by repeated elements and novel gene families across ecological guilds.</title>
        <authorList>
            <consortium name="Lawrence Berkeley National Laboratory"/>
            <person name="Harder C.B."/>
            <person name="Miyauchi S."/>
            <person name="Viragh M."/>
            <person name="Kuo A."/>
            <person name="Thoen E."/>
            <person name="Andreopoulos B."/>
            <person name="Lu D."/>
            <person name="Skrede I."/>
            <person name="Drula E."/>
            <person name="Henrissat B."/>
            <person name="Morin E."/>
            <person name="Kohler A."/>
            <person name="Barry K."/>
            <person name="LaButti K."/>
            <person name="Morin E."/>
            <person name="Salamov A."/>
            <person name="Lipzen A."/>
            <person name="Mereny Z."/>
            <person name="Hegedus B."/>
            <person name="Baldrian P."/>
            <person name="Stursova M."/>
            <person name="Weitz H."/>
            <person name="Taylor A."/>
            <person name="Grigoriev I.V."/>
            <person name="Nagy L.G."/>
            <person name="Martin F."/>
            <person name="Kauserud H."/>
        </authorList>
    </citation>
    <scope>NUCLEOTIDE SEQUENCE</scope>
    <source>
        <strain evidence="1">CBHHK067</strain>
    </source>
</reference>
<proteinExistence type="predicted"/>